<reference evidence="2 3" key="1">
    <citation type="journal article" date="2022" name="Allergy">
        <title>Genome assembly and annotation of Periplaneta americana reveal a comprehensive cockroach allergen profile.</title>
        <authorList>
            <person name="Wang L."/>
            <person name="Xiong Q."/>
            <person name="Saelim N."/>
            <person name="Wang L."/>
            <person name="Nong W."/>
            <person name="Wan A.T."/>
            <person name="Shi M."/>
            <person name="Liu X."/>
            <person name="Cao Q."/>
            <person name="Hui J.H.L."/>
            <person name="Sookrung N."/>
            <person name="Leung T.F."/>
            <person name="Tungtrongchitr A."/>
            <person name="Tsui S.K.W."/>
        </authorList>
    </citation>
    <scope>NUCLEOTIDE SEQUENCE [LARGE SCALE GENOMIC DNA]</scope>
    <source>
        <strain evidence="2">PWHHKU_190912</strain>
    </source>
</reference>
<dbReference type="Proteomes" id="UP001148838">
    <property type="component" value="Unassembled WGS sequence"/>
</dbReference>
<feature type="region of interest" description="Disordered" evidence="1">
    <location>
        <begin position="192"/>
        <end position="214"/>
    </location>
</feature>
<accession>A0ABQ8T5S1</accession>
<keyword evidence="3" id="KW-1185">Reference proteome</keyword>
<proteinExistence type="predicted"/>
<evidence type="ECO:0000256" key="1">
    <source>
        <dbReference type="SAM" id="MobiDB-lite"/>
    </source>
</evidence>
<name>A0ABQ8T5S1_PERAM</name>
<evidence type="ECO:0000313" key="2">
    <source>
        <dbReference type="EMBL" id="KAJ4441835.1"/>
    </source>
</evidence>
<comment type="caution">
    <text evidence="2">The sequence shown here is derived from an EMBL/GenBank/DDBJ whole genome shotgun (WGS) entry which is preliminary data.</text>
</comment>
<dbReference type="EMBL" id="JAJSOF020000015">
    <property type="protein sequence ID" value="KAJ4441835.1"/>
    <property type="molecule type" value="Genomic_DNA"/>
</dbReference>
<sequence>MRRGIEERRGAWDEEDRVIEERRGAWDEEDRVIEERRGAWDEEDREVGRRKIFDEAECKWENNIKMDLREVGYDDRDWINFAQDRDRWRAYVRAAMNLRPLKDPDHQPAAGLTFTCRNRGGRSSNQNGEHITNANHTYRDINTDMEILHIQPKSQNLNTLEQYEIYRHTKTLPNDILNTQLNFKTHTLFDSTLRTHPHRKQEAPRPTTTSSEDD</sequence>
<organism evidence="2 3">
    <name type="scientific">Periplaneta americana</name>
    <name type="common">American cockroach</name>
    <name type="synonym">Blatta americana</name>
    <dbReference type="NCBI Taxonomy" id="6978"/>
    <lineage>
        <taxon>Eukaryota</taxon>
        <taxon>Metazoa</taxon>
        <taxon>Ecdysozoa</taxon>
        <taxon>Arthropoda</taxon>
        <taxon>Hexapoda</taxon>
        <taxon>Insecta</taxon>
        <taxon>Pterygota</taxon>
        <taxon>Neoptera</taxon>
        <taxon>Polyneoptera</taxon>
        <taxon>Dictyoptera</taxon>
        <taxon>Blattodea</taxon>
        <taxon>Blattoidea</taxon>
        <taxon>Blattidae</taxon>
        <taxon>Blattinae</taxon>
        <taxon>Periplaneta</taxon>
    </lineage>
</organism>
<protein>
    <submittedName>
        <fullName evidence="2">Uncharacterized protein</fullName>
    </submittedName>
</protein>
<evidence type="ECO:0000313" key="3">
    <source>
        <dbReference type="Proteomes" id="UP001148838"/>
    </source>
</evidence>
<gene>
    <name evidence="2" type="ORF">ANN_11694</name>
</gene>